<organism evidence="2 3">
    <name type="scientific">Dyadobacter soli</name>
    <dbReference type="NCBI Taxonomy" id="659014"/>
    <lineage>
        <taxon>Bacteria</taxon>
        <taxon>Pseudomonadati</taxon>
        <taxon>Bacteroidota</taxon>
        <taxon>Cytophagia</taxon>
        <taxon>Cytophagales</taxon>
        <taxon>Spirosomataceae</taxon>
        <taxon>Dyadobacter</taxon>
    </lineage>
</organism>
<keyword evidence="3" id="KW-1185">Reference proteome</keyword>
<dbReference type="SUPFAM" id="SSF55136">
    <property type="entry name" value="Probable bacterial effector-binding domain"/>
    <property type="match status" value="1"/>
</dbReference>
<evidence type="ECO:0000313" key="3">
    <source>
        <dbReference type="Proteomes" id="UP000198748"/>
    </source>
</evidence>
<dbReference type="Pfam" id="PF06445">
    <property type="entry name" value="GyrI-like"/>
    <property type="match status" value="1"/>
</dbReference>
<sequence length="152" mass="17529">MQTKTIQPIHVLYFETRTSFKEIFQYVRVEARKLYQDAVRNDLEITGPVYWIYNGADGQPDTVFTLTIALPVTKPSHSIDSPYHLKQLEAFECISAELYGNWDGLVNTYGALFGEIMAQKLNMSGQNREIYLNMDFENPERNITEVQIGILK</sequence>
<reference evidence="3" key="1">
    <citation type="submission" date="2016-10" db="EMBL/GenBank/DDBJ databases">
        <authorList>
            <person name="Varghese N."/>
            <person name="Submissions S."/>
        </authorList>
    </citation>
    <scope>NUCLEOTIDE SEQUENCE [LARGE SCALE GENOMIC DNA]</scope>
    <source>
        <strain evidence="3">DSM 25329</strain>
    </source>
</reference>
<dbReference type="InterPro" id="IPR011256">
    <property type="entry name" value="Reg_factor_effector_dom_sf"/>
</dbReference>
<gene>
    <name evidence="2" type="ORF">SAMN04487996_114119</name>
</gene>
<dbReference type="EMBL" id="FNAN01000014">
    <property type="protein sequence ID" value="SDG00637.1"/>
    <property type="molecule type" value="Genomic_DNA"/>
</dbReference>
<accession>A0A1G7QQ18</accession>
<dbReference type="SMART" id="SM00871">
    <property type="entry name" value="AraC_E_bind"/>
    <property type="match status" value="1"/>
</dbReference>
<feature type="domain" description="AraC effector-binding" evidence="1">
    <location>
        <begin position="1"/>
        <end position="151"/>
    </location>
</feature>
<name>A0A1G7QQ18_9BACT</name>
<dbReference type="InterPro" id="IPR029442">
    <property type="entry name" value="GyrI-like"/>
</dbReference>
<protein>
    <submittedName>
        <fullName evidence="2">GyrI-like small molecule binding domain-containing protein</fullName>
    </submittedName>
</protein>
<proteinExistence type="predicted"/>
<dbReference type="AlphaFoldDB" id="A0A1G7QQ18"/>
<dbReference type="Gene3D" id="3.20.80.10">
    <property type="entry name" value="Regulatory factor, effector binding domain"/>
    <property type="match status" value="1"/>
</dbReference>
<dbReference type="InterPro" id="IPR010499">
    <property type="entry name" value="AraC_E-bd"/>
</dbReference>
<dbReference type="Proteomes" id="UP000198748">
    <property type="component" value="Unassembled WGS sequence"/>
</dbReference>
<dbReference type="RefSeq" id="WP_090154934.1">
    <property type="nucleotide sequence ID" value="NZ_FNAN01000014.1"/>
</dbReference>
<dbReference type="OrthoDB" id="6003696at2"/>
<evidence type="ECO:0000259" key="1">
    <source>
        <dbReference type="SMART" id="SM00871"/>
    </source>
</evidence>
<dbReference type="STRING" id="659014.SAMN04487996_114119"/>
<evidence type="ECO:0000313" key="2">
    <source>
        <dbReference type="EMBL" id="SDG00637.1"/>
    </source>
</evidence>